<keyword evidence="5" id="KW-0716">Sensory transduction</keyword>
<evidence type="ECO:0000256" key="14">
    <source>
        <dbReference type="ARBA" id="ARBA00023026"/>
    </source>
</evidence>
<dbReference type="InterPro" id="IPR000014">
    <property type="entry name" value="PAS"/>
</dbReference>
<evidence type="ECO:0000256" key="2">
    <source>
        <dbReference type="ARBA" id="ARBA00012438"/>
    </source>
</evidence>
<dbReference type="Gene3D" id="3.30.565.10">
    <property type="entry name" value="Histidine kinase-like ATPase, C-terminal domain"/>
    <property type="match status" value="1"/>
</dbReference>
<proteinExistence type="predicted"/>
<keyword evidence="13" id="KW-0157">Chromophore</keyword>
<evidence type="ECO:0000256" key="8">
    <source>
        <dbReference type="ARBA" id="ARBA00022679"/>
    </source>
</evidence>
<dbReference type="GO" id="GO:0009881">
    <property type="term" value="F:photoreceptor activity"/>
    <property type="evidence" value="ECO:0007669"/>
    <property type="project" value="UniProtKB-KW"/>
</dbReference>
<dbReference type="RefSeq" id="YP_002516252.1">
    <property type="nucleotide sequence ID" value="NC_011916.1"/>
</dbReference>
<evidence type="ECO:0000256" key="1">
    <source>
        <dbReference type="ARBA" id="ARBA00000085"/>
    </source>
</evidence>
<keyword evidence="12" id="KW-0067">ATP-binding</keyword>
<evidence type="ECO:0000313" key="18">
    <source>
        <dbReference type="EMBL" id="ACL94344.1"/>
    </source>
</evidence>
<dbReference type="InterPro" id="IPR000700">
    <property type="entry name" value="PAS-assoc_C"/>
</dbReference>
<evidence type="ECO:0000256" key="6">
    <source>
        <dbReference type="ARBA" id="ARBA00022630"/>
    </source>
</evidence>
<accession>A0A0H3C6I8</accession>
<keyword evidence="8 18" id="KW-0808">Transferase</keyword>
<evidence type="ECO:0000256" key="7">
    <source>
        <dbReference type="ARBA" id="ARBA00022643"/>
    </source>
</evidence>
<dbReference type="SMART" id="SM00911">
    <property type="entry name" value="HWE_HK"/>
    <property type="match status" value="1"/>
</dbReference>
<dbReference type="PROSITE" id="PS50113">
    <property type="entry name" value="PAC"/>
    <property type="match status" value="3"/>
</dbReference>
<dbReference type="InterPro" id="IPR013655">
    <property type="entry name" value="PAS_fold_3"/>
</dbReference>
<dbReference type="InterPro" id="IPR035965">
    <property type="entry name" value="PAS-like_dom_sf"/>
</dbReference>
<dbReference type="CDD" id="cd00130">
    <property type="entry name" value="PAS"/>
    <property type="match status" value="3"/>
</dbReference>
<feature type="domain" description="PAC" evidence="17">
    <location>
        <begin position="511"/>
        <end position="564"/>
    </location>
</feature>
<feature type="domain" description="PAC" evidence="17">
    <location>
        <begin position="382"/>
        <end position="434"/>
    </location>
</feature>
<dbReference type="PATRIC" id="fig|565050.3.peg.866"/>
<dbReference type="GO" id="GO:0005524">
    <property type="term" value="F:ATP binding"/>
    <property type="evidence" value="ECO:0007669"/>
    <property type="project" value="UniProtKB-KW"/>
</dbReference>
<dbReference type="GO" id="GO:0004673">
    <property type="term" value="F:protein histidine kinase activity"/>
    <property type="evidence" value="ECO:0007669"/>
    <property type="project" value="UniProtKB-EC"/>
</dbReference>
<dbReference type="PhylomeDB" id="A0A0H3C6I8"/>
<feature type="domain" description="PAS" evidence="16">
    <location>
        <begin position="332"/>
        <end position="377"/>
    </location>
</feature>
<dbReference type="InterPro" id="IPR001610">
    <property type="entry name" value="PAC"/>
</dbReference>
<feature type="domain" description="PAC" evidence="17">
    <location>
        <begin position="253"/>
        <end position="305"/>
    </location>
</feature>
<keyword evidence="9" id="KW-0677">Repeat</keyword>
<evidence type="ECO:0000256" key="13">
    <source>
        <dbReference type="ARBA" id="ARBA00022991"/>
    </source>
</evidence>
<dbReference type="SMR" id="A0A0H3C6I8"/>
<keyword evidence="7" id="KW-0288">FMN</keyword>
<keyword evidence="19" id="KW-1185">Reference proteome</keyword>
<evidence type="ECO:0000256" key="10">
    <source>
        <dbReference type="ARBA" id="ARBA00022741"/>
    </source>
</evidence>
<dbReference type="EMBL" id="CP001340">
    <property type="protein sequence ID" value="ACL94344.1"/>
    <property type="molecule type" value="Genomic_DNA"/>
</dbReference>
<dbReference type="InterPro" id="IPR011102">
    <property type="entry name" value="Sig_transdc_His_kinase_HWE"/>
</dbReference>
<dbReference type="NCBIfam" id="TIGR00229">
    <property type="entry name" value="sensory_box"/>
    <property type="match status" value="3"/>
</dbReference>
<evidence type="ECO:0000256" key="11">
    <source>
        <dbReference type="ARBA" id="ARBA00022777"/>
    </source>
</evidence>
<evidence type="ECO:0000256" key="3">
    <source>
        <dbReference type="ARBA" id="ARBA00022543"/>
    </source>
</evidence>
<keyword evidence="10" id="KW-0547">Nucleotide-binding</keyword>
<evidence type="ECO:0000259" key="16">
    <source>
        <dbReference type="PROSITE" id="PS50112"/>
    </source>
</evidence>
<keyword evidence="11 18" id="KW-0418">Kinase</keyword>
<dbReference type="Gene3D" id="3.30.450.20">
    <property type="entry name" value="PAS domain"/>
    <property type="match status" value="4"/>
</dbReference>
<dbReference type="PANTHER" id="PTHR41523:SF7">
    <property type="entry name" value="HISTIDINE KINASE"/>
    <property type="match status" value="1"/>
</dbReference>
<dbReference type="Proteomes" id="UP000001364">
    <property type="component" value="Chromosome"/>
</dbReference>
<gene>
    <name evidence="18" type="ordered locus">CCNA_00879</name>
</gene>
<evidence type="ECO:0000256" key="12">
    <source>
        <dbReference type="ARBA" id="ARBA00022840"/>
    </source>
</evidence>
<evidence type="ECO:0000256" key="4">
    <source>
        <dbReference type="ARBA" id="ARBA00022553"/>
    </source>
</evidence>
<dbReference type="SMART" id="SM00086">
    <property type="entry name" value="PAC"/>
    <property type="match status" value="3"/>
</dbReference>
<keyword evidence="6" id="KW-0285">Flavoprotein</keyword>
<keyword evidence="15" id="KW-0675">Receptor</keyword>
<evidence type="ECO:0000256" key="9">
    <source>
        <dbReference type="ARBA" id="ARBA00022737"/>
    </source>
</evidence>
<dbReference type="Pfam" id="PF08447">
    <property type="entry name" value="PAS_3"/>
    <property type="match status" value="3"/>
</dbReference>
<dbReference type="PROSITE" id="PS50112">
    <property type="entry name" value="PAS"/>
    <property type="match status" value="2"/>
</dbReference>
<protein>
    <recommendedName>
        <fullName evidence="2">histidine kinase</fullName>
        <ecNumber evidence="2">2.7.13.3</ecNumber>
    </recommendedName>
</protein>
<sequence length="754" mass="82937">MGEGGQRATPSVTKIVGGEMAARVRAFDWSKTPLGPREDWSPALRLATDIVLASNFPMALRWGPELVLIYNDGYAPALHERHPSALGQSFYDTTPEFQAALRELHQDILTGTSGGFAFERLPLKVLKNGVLEAAYFTVNYSPVPDETAPNGIGGVLVAAVEISQSVKAEQTLRATQERYQMAREVAGVVGAWEWDMKADKVYADARYAELHNVDPALAERGLPVQAFLPALHPDDRDRIRAIAQSSAANGEAFSEEYRLIQADGSIRWVYTRGKAYLDADGQPARNTGVIIDVTERKKAEAELAAARVDLDLAAQAAGLGRWVLRPNVNQRHWDARTRAIFGLTEHEPPSTARFLSLVHPDDRETVRDAMVAATDPGGSGTINLDYRIRRANDGVPRWIEVFGQAFFEEGVCTRFVGVVSDVTDRREAVDRLVRQEETLRLAIDAADVGTWDHDLETGEVRLSDRCYAMFGVTPGEPVTHETLMPFTHPADVVRVQEAVARALDPAIRADYAIEFRVNGRDDHVERWLSAKGEVSFDNEGRPRRFLGAVVNITERKRAELHLRLLVNELNHRVKNSLATIQAIAAQSFNGQRDMDEAKEAFSNRIVALAEAHDLLTRENWEGAEMHDVAARVAALHGGDARFELSGVAIRLSPKTALSLSMALHELATNAVKYGALSVPEGVVRIVWDMAPEPGAPRLDLTWTERGGPPVTPPQRRGFGSRLIERGLAAELAGAAVIDFQPEGVVCRIRALLEA</sequence>
<organism evidence="18 19">
    <name type="scientific">Caulobacter vibrioides (strain NA1000 / CB15N)</name>
    <name type="common">Caulobacter crescentus</name>
    <dbReference type="NCBI Taxonomy" id="565050"/>
    <lineage>
        <taxon>Bacteria</taxon>
        <taxon>Pseudomonadati</taxon>
        <taxon>Pseudomonadota</taxon>
        <taxon>Alphaproteobacteria</taxon>
        <taxon>Caulobacterales</taxon>
        <taxon>Caulobacteraceae</taxon>
        <taxon>Caulobacter</taxon>
    </lineage>
</organism>
<evidence type="ECO:0000256" key="15">
    <source>
        <dbReference type="ARBA" id="ARBA00023170"/>
    </source>
</evidence>
<dbReference type="Gene3D" id="2.10.70.100">
    <property type="match status" value="3"/>
</dbReference>
<dbReference type="KEGG" id="ccs:CCNA_00879"/>
<dbReference type="PANTHER" id="PTHR41523">
    <property type="entry name" value="TWO-COMPONENT SYSTEM SENSOR PROTEIN"/>
    <property type="match status" value="1"/>
</dbReference>
<evidence type="ECO:0000256" key="5">
    <source>
        <dbReference type="ARBA" id="ARBA00022606"/>
    </source>
</evidence>
<dbReference type="Pfam" id="PF07536">
    <property type="entry name" value="HWE_HK"/>
    <property type="match status" value="1"/>
</dbReference>
<evidence type="ECO:0000259" key="17">
    <source>
        <dbReference type="PROSITE" id="PS50113"/>
    </source>
</evidence>
<dbReference type="SUPFAM" id="SSF55785">
    <property type="entry name" value="PYP-like sensor domain (PAS domain)"/>
    <property type="match status" value="3"/>
</dbReference>
<dbReference type="GeneID" id="7329919"/>
<dbReference type="RefSeq" id="WP_010918721.1">
    <property type="nucleotide sequence ID" value="NC_011916.1"/>
</dbReference>
<keyword evidence="4" id="KW-0597">Phosphoprotein</keyword>
<keyword evidence="14" id="KW-0843">Virulence</keyword>
<evidence type="ECO:0000313" key="19">
    <source>
        <dbReference type="Proteomes" id="UP000001364"/>
    </source>
</evidence>
<comment type="catalytic activity">
    <reaction evidence="1">
        <text>ATP + protein L-histidine = ADP + protein N-phospho-L-histidine.</text>
        <dbReference type="EC" id="2.7.13.3"/>
    </reaction>
</comment>
<dbReference type="EC" id="2.7.13.3" evidence="2"/>
<feature type="domain" description="PAS" evidence="16">
    <location>
        <begin position="435"/>
        <end position="506"/>
    </location>
</feature>
<dbReference type="OrthoDB" id="341208at2"/>
<dbReference type="InterPro" id="IPR036890">
    <property type="entry name" value="HATPase_C_sf"/>
</dbReference>
<dbReference type="HOGENOM" id="CLU_000445_114_57_5"/>
<dbReference type="AlphaFoldDB" id="A0A0H3C6I8"/>
<name>A0A0H3C6I8_CAUVN</name>
<keyword evidence="3" id="KW-0600">Photoreceptor protein</keyword>
<reference evidence="18 19" key="1">
    <citation type="journal article" date="2010" name="J. Bacteriol.">
        <title>The genetic basis of laboratory adaptation in Caulobacter crescentus.</title>
        <authorList>
            <person name="Marks M.E."/>
            <person name="Castro-Rojas C.M."/>
            <person name="Teiling C."/>
            <person name="Du L."/>
            <person name="Kapatral V."/>
            <person name="Walunas T.L."/>
            <person name="Crosson S."/>
        </authorList>
    </citation>
    <scope>NUCLEOTIDE SEQUENCE [LARGE SCALE GENOMIC DNA]</scope>
    <source>
        <strain evidence="19">NA1000 / CB15N</strain>
    </source>
</reference>
<dbReference type="SMART" id="SM00091">
    <property type="entry name" value="PAS"/>
    <property type="match status" value="2"/>
</dbReference>